<feature type="region of interest" description="Disordered" evidence="9">
    <location>
        <begin position="503"/>
        <end position="1249"/>
    </location>
</feature>
<dbReference type="EMBL" id="KZ819666">
    <property type="protein sequence ID" value="PWN28055.1"/>
    <property type="molecule type" value="Genomic_DNA"/>
</dbReference>
<evidence type="ECO:0000256" key="8">
    <source>
        <dbReference type="ARBA" id="ARBA00023242"/>
    </source>
</evidence>
<evidence type="ECO:0000256" key="5">
    <source>
        <dbReference type="ARBA" id="ARBA00022679"/>
    </source>
</evidence>
<dbReference type="GO" id="GO:0032259">
    <property type="term" value="P:methylation"/>
    <property type="evidence" value="ECO:0007669"/>
    <property type="project" value="UniProtKB-KW"/>
</dbReference>
<dbReference type="SMART" id="SM00317">
    <property type="entry name" value="SET"/>
    <property type="match status" value="1"/>
</dbReference>
<proteinExistence type="predicted"/>
<gene>
    <name evidence="11" type="ORF">BDZ90DRAFT_259882</name>
</gene>
<dbReference type="GO" id="GO:0042799">
    <property type="term" value="F:histone H4K20 methyltransferase activity"/>
    <property type="evidence" value="ECO:0007669"/>
    <property type="project" value="TreeGrafter"/>
</dbReference>
<feature type="compositionally biased region" description="Low complexity" evidence="9">
    <location>
        <begin position="689"/>
        <end position="710"/>
    </location>
</feature>
<dbReference type="OrthoDB" id="6627536at2759"/>
<feature type="compositionally biased region" description="Low complexity" evidence="9">
    <location>
        <begin position="1132"/>
        <end position="1187"/>
    </location>
</feature>
<accession>A0A316UY36</accession>
<evidence type="ECO:0000313" key="11">
    <source>
        <dbReference type="EMBL" id="PWN28055.1"/>
    </source>
</evidence>
<evidence type="ECO:0000313" key="12">
    <source>
        <dbReference type="Proteomes" id="UP000245884"/>
    </source>
</evidence>
<evidence type="ECO:0000259" key="10">
    <source>
        <dbReference type="PROSITE" id="PS50280"/>
    </source>
</evidence>
<feature type="compositionally biased region" description="Low complexity" evidence="9">
    <location>
        <begin position="773"/>
        <end position="787"/>
    </location>
</feature>
<feature type="compositionally biased region" description="Low complexity" evidence="9">
    <location>
        <begin position="977"/>
        <end position="988"/>
    </location>
</feature>
<feature type="compositionally biased region" description="Basic and acidic residues" evidence="9">
    <location>
        <begin position="944"/>
        <end position="956"/>
    </location>
</feature>
<dbReference type="PROSITE" id="PS50280">
    <property type="entry name" value="SET"/>
    <property type="match status" value="1"/>
</dbReference>
<dbReference type="InterPro" id="IPR001214">
    <property type="entry name" value="SET_dom"/>
</dbReference>
<keyword evidence="6" id="KW-0949">S-adenosyl-L-methionine</keyword>
<feature type="compositionally biased region" description="Low complexity" evidence="9">
    <location>
        <begin position="834"/>
        <end position="871"/>
    </location>
</feature>
<dbReference type="STRING" id="1569628.A0A316UY36"/>
<evidence type="ECO:0000256" key="4">
    <source>
        <dbReference type="ARBA" id="ARBA00022603"/>
    </source>
</evidence>
<keyword evidence="4" id="KW-0489">Methyltransferase</keyword>
<evidence type="ECO:0000256" key="2">
    <source>
        <dbReference type="ARBA" id="ARBA00004286"/>
    </source>
</evidence>
<feature type="compositionally biased region" description="Polar residues" evidence="9">
    <location>
        <begin position="374"/>
        <end position="389"/>
    </location>
</feature>
<feature type="compositionally biased region" description="Polar residues" evidence="9">
    <location>
        <begin position="1211"/>
        <end position="1225"/>
    </location>
</feature>
<reference evidence="11 12" key="1">
    <citation type="journal article" date="2018" name="Mol. Biol. Evol.">
        <title>Broad Genomic Sampling Reveals a Smut Pathogenic Ancestry of the Fungal Clade Ustilaginomycotina.</title>
        <authorList>
            <person name="Kijpornyongpan T."/>
            <person name="Mondo S.J."/>
            <person name="Barry K."/>
            <person name="Sandor L."/>
            <person name="Lee J."/>
            <person name="Lipzen A."/>
            <person name="Pangilinan J."/>
            <person name="LaButti K."/>
            <person name="Hainaut M."/>
            <person name="Henrissat B."/>
            <person name="Grigoriev I.V."/>
            <person name="Spatafora J.W."/>
            <person name="Aime M.C."/>
        </authorList>
    </citation>
    <scope>NUCLEOTIDE SEQUENCE [LARGE SCALE GENOMIC DNA]</scope>
    <source>
        <strain evidence="11 12">MCA 5214</strain>
    </source>
</reference>
<feature type="region of interest" description="Disordered" evidence="9">
    <location>
        <begin position="342"/>
        <end position="410"/>
    </location>
</feature>
<comment type="subcellular location">
    <subcellularLocation>
        <location evidence="2">Chromosome</location>
    </subcellularLocation>
    <subcellularLocation>
        <location evidence="1">Nucleus</location>
    </subcellularLocation>
</comment>
<keyword evidence="3" id="KW-0158">Chromosome</keyword>
<feature type="compositionally biased region" description="Low complexity" evidence="9">
    <location>
        <begin position="1053"/>
        <end position="1067"/>
    </location>
</feature>
<feature type="compositionally biased region" description="Low complexity" evidence="9">
    <location>
        <begin position="1082"/>
        <end position="1102"/>
    </location>
</feature>
<dbReference type="Gene3D" id="2.170.270.10">
    <property type="entry name" value="SET domain"/>
    <property type="match status" value="1"/>
</dbReference>
<keyword evidence="12" id="KW-1185">Reference proteome</keyword>
<feature type="region of interest" description="Disordered" evidence="9">
    <location>
        <begin position="146"/>
        <end position="168"/>
    </location>
</feature>
<feature type="compositionally biased region" description="Polar residues" evidence="9">
    <location>
        <begin position="616"/>
        <end position="636"/>
    </location>
</feature>
<keyword evidence="7" id="KW-0156">Chromatin regulator</keyword>
<dbReference type="Gene3D" id="1.10.10.1700">
    <property type="entry name" value="Histone-lysine N-methyltransferase"/>
    <property type="match status" value="1"/>
</dbReference>
<evidence type="ECO:0000256" key="9">
    <source>
        <dbReference type="SAM" id="MobiDB-lite"/>
    </source>
</evidence>
<name>A0A316UY36_9BASI</name>
<feature type="compositionally biased region" description="Basic residues" evidence="9">
    <location>
        <begin position="722"/>
        <end position="731"/>
    </location>
</feature>
<evidence type="ECO:0000256" key="3">
    <source>
        <dbReference type="ARBA" id="ARBA00022454"/>
    </source>
</evidence>
<dbReference type="AlphaFoldDB" id="A0A316UY36"/>
<dbReference type="InterPro" id="IPR041938">
    <property type="entry name" value="Hist-Lys_N-MTase_N"/>
</dbReference>
<feature type="compositionally biased region" description="Low complexity" evidence="9">
    <location>
        <begin position="533"/>
        <end position="567"/>
    </location>
</feature>
<feature type="compositionally biased region" description="Low complexity" evidence="9">
    <location>
        <begin position="1197"/>
        <end position="1210"/>
    </location>
</feature>
<organism evidence="11 12">
    <name type="scientific">Jaminaea rosea</name>
    <dbReference type="NCBI Taxonomy" id="1569628"/>
    <lineage>
        <taxon>Eukaryota</taxon>
        <taxon>Fungi</taxon>
        <taxon>Dikarya</taxon>
        <taxon>Basidiomycota</taxon>
        <taxon>Ustilaginomycotina</taxon>
        <taxon>Exobasidiomycetes</taxon>
        <taxon>Microstromatales</taxon>
        <taxon>Microstromatales incertae sedis</taxon>
        <taxon>Jaminaea</taxon>
    </lineage>
</organism>
<dbReference type="PANTHER" id="PTHR12977:SF4">
    <property type="entry name" value="HISTONE-LYSINE N-METHYLTRANSFERASE KMT5B"/>
    <property type="match status" value="1"/>
</dbReference>
<dbReference type="GO" id="GO:0005634">
    <property type="term" value="C:nucleus"/>
    <property type="evidence" value="ECO:0007669"/>
    <property type="project" value="UniProtKB-SubCell"/>
</dbReference>
<keyword evidence="8" id="KW-0539">Nucleus</keyword>
<dbReference type="InterPro" id="IPR046341">
    <property type="entry name" value="SET_dom_sf"/>
</dbReference>
<dbReference type="GeneID" id="37030023"/>
<feature type="compositionally biased region" description="Low complexity" evidence="9">
    <location>
        <begin position="390"/>
        <end position="407"/>
    </location>
</feature>
<sequence>MEDISADDDLLGDMLLDSLEFDPPISTHKMNYTYRSPRFDTSAVINLVRNRVVIEKDVGKALEELCEMPVIRKHLQKKTERQRQTFHTHARRYLEAYMPDAGFEFALTYRYQRSLTPVASSLPDGSSVAESSAAGAAHAQAAAAAASANAAPKTKPRRSGGNDASRGSAASNAKADICVIAVRNFKPGEYIMCKGGLTDLTKTEDEALRNEAAASRQATATQPYGGVLGQGRDFSIIKSSARNCSQLLLGPARFVNHDCDPSVEFSRNGHTMKFKVLRPIAINEEILVGYGEHYFGWQNGECLCATCESKGRGAFAREGIQTMQEKEEQSAAVKATMFEGEVNHDSAAGGGEASSSTPRRSLSQRIKTRRDSPPQANANGNGVATPSSTSASEEYANRASSRSSSRSILNSVVPSDRELVDPLEARGPKCQCLTCGAPFFAPETWWLPDECSRCERHYRIFKADWPGRTPTEGAFAAKSQQVAKQKAAVASVAEAAQKVKTNGHAAGGATGKGKSKDAHAGASAKAKGGRLSGGTSQQANASPAPVSSAASTTSLSSAAESSGSGTTPIRLSPLRTFEEKEDPTPTKSKARTSTISAAAAKPIARKPSKPVPPASDSGSSDLTDQSAPTRTSVNGESTDDSSGSSSDTPCGPKMLGKLAKTEALAHHWGVAEGEEGRRNRKPSVNGPVSLASKAALKAGSGQRRRSSGSAAGSGNGSGSGLHHSHGHRRTASRTSVFFPDSDDEDEEDESAVADVVGEDRKRKRPHAKTSEASSVSRRLSTGRSTGSADSGSTAQQQQLSRRKPAAVLSDDAKSPVPAKPAGKDLLGPSSAIKAATPPTSAAMPSASASPAPLAAPSAPSPSSASAPASAPHVLATHGPERTSIKNLAAHWSAGIDGGSRTRRQAQREPATVIASPAIQRSVSGGERRSNSPQPAGTGRRKRARGSEEGIAAERRGSAGGMVDENGSSVPPSPTGDAASRPSSAGPSGNEASTSIKRLKSVSRLSGGAGGSGSATATGSDDEGGRTRSPLVVEAALGGLPIRPLKTTSTNATASPSGASGVAPGSSSTLVDTNSPRWPGVLPSSSNGTGSSPVPSGGASPTGRVYQGIPGRKNLRIGRPGSVSRPIKPPTAPGTGSLAAGAGPSALSAPQGGDLNAPASGSVSASDAGARATPPTTTLPPDLAAAAGVSPKQACPIVPSSGTAVASSPSSQQVKAENNPSAQTVDQVMEQAGPPQQGVTATERVKKEES</sequence>
<evidence type="ECO:0000256" key="1">
    <source>
        <dbReference type="ARBA" id="ARBA00004123"/>
    </source>
</evidence>
<feature type="compositionally biased region" description="Polar residues" evidence="9">
    <location>
        <begin position="585"/>
        <end position="596"/>
    </location>
</feature>
<protein>
    <recommendedName>
        <fullName evidence="10">SET domain-containing protein</fullName>
    </recommendedName>
</protein>
<dbReference type="SUPFAM" id="SSF82199">
    <property type="entry name" value="SET domain"/>
    <property type="match status" value="1"/>
</dbReference>
<evidence type="ECO:0000256" key="6">
    <source>
        <dbReference type="ARBA" id="ARBA00022691"/>
    </source>
</evidence>
<dbReference type="Proteomes" id="UP000245884">
    <property type="component" value="Unassembled WGS sequence"/>
</dbReference>
<dbReference type="Pfam" id="PF00856">
    <property type="entry name" value="SET"/>
    <property type="match status" value="1"/>
</dbReference>
<dbReference type="GO" id="GO:0005694">
    <property type="term" value="C:chromosome"/>
    <property type="evidence" value="ECO:0007669"/>
    <property type="project" value="UniProtKB-SubCell"/>
</dbReference>
<feature type="domain" description="SET" evidence="10">
    <location>
        <begin position="152"/>
        <end position="291"/>
    </location>
</feature>
<evidence type="ECO:0000256" key="7">
    <source>
        <dbReference type="ARBA" id="ARBA00022853"/>
    </source>
</evidence>
<feature type="compositionally biased region" description="Polar residues" evidence="9">
    <location>
        <begin position="788"/>
        <end position="799"/>
    </location>
</feature>
<feature type="compositionally biased region" description="Acidic residues" evidence="9">
    <location>
        <begin position="740"/>
        <end position="751"/>
    </location>
</feature>
<dbReference type="PANTHER" id="PTHR12977">
    <property type="entry name" value="SUPPRESSOR OF VARIEGATION 4-20-RELATED"/>
    <property type="match status" value="1"/>
</dbReference>
<dbReference type="InterPro" id="IPR039977">
    <property type="entry name" value="Suv4-20/Set9"/>
</dbReference>
<dbReference type="RefSeq" id="XP_025362667.1">
    <property type="nucleotide sequence ID" value="XM_025508200.1"/>
</dbReference>
<keyword evidence="5" id="KW-0808">Transferase</keyword>